<evidence type="ECO:0000313" key="3">
    <source>
        <dbReference type="Proteomes" id="UP000275078"/>
    </source>
</evidence>
<dbReference type="EMBL" id="ML119649">
    <property type="protein sequence ID" value="RPA86423.1"/>
    <property type="molecule type" value="Genomic_DNA"/>
</dbReference>
<reference evidence="2 3" key="1">
    <citation type="journal article" date="2018" name="Nat. Ecol. Evol.">
        <title>Pezizomycetes genomes reveal the molecular basis of ectomycorrhizal truffle lifestyle.</title>
        <authorList>
            <person name="Murat C."/>
            <person name="Payen T."/>
            <person name="Noel B."/>
            <person name="Kuo A."/>
            <person name="Morin E."/>
            <person name="Chen J."/>
            <person name="Kohler A."/>
            <person name="Krizsan K."/>
            <person name="Balestrini R."/>
            <person name="Da Silva C."/>
            <person name="Montanini B."/>
            <person name="Hainaut M."/>
            <person name="Levati E."/>
            <person name="Barry K.W."/>
            <person name="Belfiori B."/>
            <person name="Cichocki N."/>
            <person name="Clum A."/>
            <person name="Dockter R.B."/>
            <person name="Fauchery L."/>
            <person name="Guy J."/>
            <person name="Iotti M."/>
            <person name="Le Tacon F."/>
            <person name="Lindquist E.A."/>
            <person name="Lipzen A."/>
            <person name="Malagnac F."/>
            <person name="Mello A."/>
            <person name="Molinier V."/>
            <person name="Miyauchi S."/>
            <person name="Poulain J."/>
            <person name="Riccioni C."/>
            <person name="Rubini A."/>
            <person name="Sitrit Y."/>
            <person name="Splivallo R."/>
            <person name="Traeger S."/>
            <person name="Wang M."/>
            <person name="Zifcakova L."/>
            <person name="Wipf D."/>
            <person name="Zambonelli A."/>
            <person name="Paolocci F."/>
            <person name="Nowrousian M."/>
            <person name="Ottonello S."/>
            <person name="Baldrian P."/>
            <person name="Spatafora J.W."/>
            <person name="Henrissat B."/>
            <person name="Nagy L.G."/>
            <person name="Aury J.M."/>
            <person name="Wincker P."/>
            <person name="Grigoriev I.V."/>
            <person name="Bonfante P."/>
            <person name="Martin F.M."/>
        </authorList>
    </citation>
    <scope>NUCLEOTIDE SEQUENCE [LARGE SCALE GENOMIC DNA]</scope>
    <source>
        <strain evidence="2 3">RN42</strain>
    </source>
</reference>
<name>A0A3N4IJU5_ASCIM</name>
<feature type="region of interest" description="Disordered" evidence="1">
    <location>
        <begin position="1"/>
        <end position="64"/>
    </location>
</feature>
<dbReference type="Proteomes" id="UP000275078">
    <property type="component" value="Unassembled WGS sequence"/>
</dbReference>
<organism evidence="2 3">
    <name type="scientific">Ascobolus immersus RN42</name>
    <dbReference type="NCBI Taxonomy" id="1160509"/>
    <lineage>
        <taxon>Eukaryota</taxon>
        <taxon>Fungi</taxon>
        <taxon>Dikarya</taxon>
        <taxon>Ascomycota</taxon>
        <taxon>Pezizomycotina</taxon>
        <taxon>Pezizomycetes</taxon>
        <taxon>Pezizales</taxon>
        <taxon>Ascobolaceae</taxon>
        <taxon>Ascobolus</taxon>
    </lineage>
</organism>
<accession>A0A3N4IJU5</accession>
<gene>
    <name evidence="2" type="ORF">BJ508DRAFT_133641</name>
</gene>
<dbReference type="InterPro" id="IPR052980">
    <property type="entry name" value="Crinkler_effector"/>
</dbReference>
<feature type="compositionally biased region" description="Basic and acidic residues" evidence="1">
    <location>
        <begin position="16"/>
        <end position="38"/>
    </location>
</feature>
<sequence>MSKRPLSEAPSTLSAPEKRSKKAEDSKKKENPTADKKNKATRNNGSYGSSSKKIEKSTKPAQVTHVSNISTTAISQYDQASTRSSVSELNLATVPTTPSAAAPAATRPKPAKLRMQQSELILDSDEIAGAALYDRLWLEGDDLLNKLQLPVPSDVKIPYGDLWDLEATKFRKKRPYPSAFSTKILELFDGTSEVRLERILHSKNNRILVTQDYQELYKTLSDHDANWLENSRTSKPGNTLDPRHCIVFGNPGIGKSVFLDYVLVRRLLMGQDTFFITADQTFAYTSLGLGVGKNLLREFTKIRSEASLLGQDCWILYDSVVPEKPGLITMKYIQATSPDVDKYMTWRKYSNALIFHLDLWAWPEFYLLSTSLLYRERSGFSHEDFALRLWYIYQKYGAEPRLIQSLRCTARASI</sequence>
<protein>
    <submittedName>
        <fullName evidence="2">Uncharacterized protein</fullName>
    </submittedName>
</protein>
<dbReference type="PANTHER" id="PTHR33129">
    <property type="entry name" value="PROTEIN KINASE DOMAIN-CONTAINING PROTEIN-RELATED"/>
    <property type="match status" value="1"/>
</dbReference>
<evidence type="ECO:0000313" key="2">
    <source>
        <dbReference type="EMBL" id="RPA86423.1"/>
    </source>
</evidence>
<proteinExistence type="predicted"/>
<evidence type="ECO:0000256" key="1">
    <source>
        <dbReference type="SAM" id="MobiDB-lite"/>
    </source>
</evidence>
<dbReference type="AlphaFoldDB" id="A0A3N4IJU5"/>
<keyword evidence="3" id="KW-1185">Reference proteome</keyword>
<feature type="compositionally biased region" description="Polar residues" evidence="1">
    <location>
        <begin position="41"/>
        <end position="51"/>
    </location>
</feature>
<dbReference type="OrthoDB" id="5431120at2759"/>